<dbReference type="OrthoDB" id="6500128at2759"/>
<dbReference type="CDD" id="cd18580">
    <property type="entry name" value="ABC_6TM_ABCC_D2"/>
    <property type="match status" value="1"/>
</dbReference>
<feature type="transmembrane region" description="Helical" evidence="12">
    <location>
        <begin position="157"/>
        <end position="178"/>
    </location>
</feature>
<protein>
    <submittedName>
        <fullName evidence="15">Putative ATP-binding cassette transporter</fullName>
    </submittedName>
</protein>
<feature type="transmembrane region" description="Helical" evidence="12">
    <location>
        <begin position="402"/>
        <end position="423"/>
    </location>
</feature>
<evidence type="ECO:0000313" key="15">
    <source>
        <dbReference type="EMBL" id="PMD64106.1"/>
    </source>
</evidence>
<dbReference type="Proteomes" id="UP000235371">
    <property type="component" value="Unassembled WGS sequence"/>
</dbReference>
<comment type="subcellular location">
    <subcellularLocation>
        <location evidence="1">Cell membrane</location>
        <topology evidence="1">Multi-pass membrane protein</topology>
    </subcellularLocation>
</comment>
<dbReference type="PROSITE" id="PS50929">
    <property type="entry name" value="ABC_TM1F"/>
    <property type="match status" value="2"/>
</dbReference>
<evidence type="ECO:0000256" key="2">
    <source>
        <dbReference type="ARBA" id="ARBA00009726"/>
    </source>
</evidence>
<feature type="transmembrane region" description="Helical" evidence="12">
    <location>
        <begin position="128"/>
        <end position="145"/>
    </location>
</feature>
<feature type="transmembrane region" description="Helical" evidence="12">
    <location>
        <begin position="95"/>
        <end position="116"/>
    </location>
</feature>
<feature type="transmembrane region" description="Helical" evidence="12">
    <location>
        <begin position="1112"/>
        <end position="1142"/>
    </location>
</feature>
<dbReference type="GO" id="GO:0005524">
    <property type="term" value="F:ATP binding"/>
    <property type="evidence" value="ECO:0007669"/>
    <property type="project" value="UniProtKB-KW"/>
</dbReference>
<comment type="similarity">
    <text evidence="2">Belongs to the ABC transporter superfamily. ABCC family. Conjugate transporter (TC 3.A.1.208) subfamily.</text>
</comment>
<evidence type="ECO:0000256" key="5">
    <source>
        <dbReference type="ARBA" id="ARBA00022692"/>
    </source>
</evidence>
<feature type="transmembrane region" description="Helical" evidence="12">
    <location>
        <begin position="305"/>
        <end position="328"/>
    </location>
</feature>
<dbReference type="Gene3D" id="3.40.50.300">
    <property type="entry name" value="P-loop containing nucleotide triphosphate hydrolases"/>
    <property type="match status" value="2"/>
</dbReference>
<keyword evidence="5 12" id="KW-0812">Transmembrane</keyword>
<evidence type="ECO:0000256" key="11">
    <source>
        <dbReference type="SAM" id="MobiDB-lite"/>
    </source>
</evidence>
<feature type="domain" description="ABC transporter" evidence="13">
    <location>
        <begin position="614"/>
        <end position="842"/>
    </location>
</feature>
<dbReference type="PANTHER" id="PTHR24223:SF269">
    <property type="entry name" value="ABC MULTIDRUG TRANSPORTER (EUROFUNG)-RELATED"/>
    <property type="match status" value="1"/>
</dbReference>
<feature type="domain" description="ABC transmembrane type-1" evidence="14">
    <location>
        <begin position="903"/>
        <end position="1179"/>
    </location>
</feature>
<feature type="transmembrane region" description="Helical" evidence="12">
    <location>
        <begin position="888"/>
        <end position="911"/>
    </location>
</feature>
<dbReference type="InterPro" id="IPR017871">
    <property type="entry name" value="ABC_transporter-like_CS"/>
</dbReference>
<name>A0A2J6TM64_9HELO</name>
<feature type="transmembrane region" description="Helical" evidence="12">
    <location>
        <begin position="968"/>
        <end position="987"/>
    </location>
</feature>
<dbReference type="InterPro" id="IPR044746">
    <property type="entry name" value="ABCC_6TM_D1"/>
</dbReference>
<dbReference type="InterPro" id="IPR050173">
    <property type="entry name" value="ABC_transporter_C-like"/>
</dbReference>
<evidence type="ECO:0000256" key="8">
    <source>
        <dbReference type="ARBA" id="ARBA00022989"/>
    </source>
</evidence>
<dbReference type="GO" id="GO:0140359">
    <property type="term" value="F:ABC-type transporter activity"/>
    <property type="evidence" value="ECO:0007669"/>
    <property type="project" value="InterPro"/>
</dbReference>
<evidence type="ECO:0000259" key="13">
    <source>
        <dbReference type="PROSITE" id="PS50893"/>
    </source>
</evidence>
<gene>
    <name evidence="15" type="ORF">K444DRAFT_641185</name>
</gene>
<evidence type="ECO:0000256" key="3">
    <source>
        <dbReference type="ARBA" id="ARBA00022448"/>
    </source>
</evidence>
<keyword evidence="16" id="KW-1185">Reference proteome</keyword>
<dbReference type="Pfam" id="PF24357">
    <property type="entry name" value="TMD0_ABC"/>
    <property type="match status" value="1"/>
</dbReference>
<dbReference type="FunFam" id="1.20.1560.10:FF:000055">
    <property type="entry name" value="ABC multidrug transporter (Eurofung)"/>
    <property type="match status" value="1"/>
</dbReference>
<dbReference type="SUPFAM" id="SSF52540">
    <property type="entry name" value="P-loop containing nucleoside triphosphate hydrolases"/>
    <property type="match status" value="2"/>
</dbReference>
<dbReference type="Gene3D" id="1.20.1560.10">
    <property type="entry name" value="ABC transporter type 1, transmembrane domain"/>
    <property type="match status" value="2"/>
</dbReference>
<evidence type="ECO:0000256" key="7">
    <source>
        <dbReference type="ARBA" id="ARBA00022840"/>
    </source>
</evidence>
<dbReference type="InterPro" id="IPR003439">
    <property type="entry name" value="ABC_transporter-like_ATP-bd"/>
</dbReference>
<feature type="region of interest" description="Disordered" evidence="11">
    <location>
        <begin position="573"/>
        <end position="592"/>
    </location>
</feature>
<keyword evidence="7 15" id="KW-0067">ATP-binding</keyword>
<reference evidence="15 16" key="1">
    <citation type="submission" date="2016-04" db="EMBL/GenBank/DDBJ databases">
        <title>A degradative enzymes factory behind the ericoid mycorrhizal symbiosis.</title>
        <authorList>
            <consortium name="DOE Joint Genome Institute"/>
            <person name="Martino E."/>
            <person name="Morin E."/>
            <person name="Grelet G."/>
            <person name="Kuo A."/>
            <person name="Kohler A."/>
            <person name="Daghino S."/>
            <person name="Barry K."/>
            <person name="Choi C."/>
            <person name="Cichocki N."/>
            <person name="Clum A."/>
            <person name="Copeland A."/>
            <person name="Hainaut M."/>
            <person name="Haridas S."/>
            <person name="Labutti K."/>
            <person name="Lindquist E."/>
            <person name="Lipzen A."/>
            <person name="Khouja H.-R."/>
            <person name="Murat C."/>
            <person name="Ohm R."/>
            <person name="Olson A."/>
            <person name="Spatafora J."/>
            <person name="Veneault-Fourrey C."/>
            <person name="Henrissat B."/>
            <person name="Grigoriev I."/>
            <person name="Martin F."/>
            <person name="Perotto S."/>
        </authorList>
    </citation>
    <scope>NUCLEOTIDE SEQUENCE [LARGE SCALE GENOMIC DNA]</scope>
    <source>
        <strain evidence="15 16">E</strain>
    </source>
</reference>
<evidence type="ECO:0000256" key="6">
    <source>
        <dbReference type="ARBA" id="ARBA00022741"/>
    </source>
</evidence>
<dbReference type="InterPro" id="IPR056227">
    <property type="entry name" value="TMD0_ABC"/>
</dbReference>
<dbReference type="FunFam" id="1.20.1560.10:FF:000066">
    <property type="entry name" value="ABC multidrug transporter (Eurofung)"/>
    <property type="match status" value="1"/>
</dbReference>
<feature type="compositionally biased region" description="Polar residues" evidence="11">
    <location>
        <begin position="582"/>
        <end position="592"/>
    </location>
</feature>
<dbReference type="CDD" id="cd03244">
    <property type="entry name" value="ABCC_MRP_domain2"/>
    <property type="match status" value="1"/>
</dbReference>
<dbReference type="InterPro" id="IPR027417">
    <property type="entry name" value="P-loop_NTPase"/>
</dbReference>
<evidence type="ECO:0000259" key="14">
    <source>
        <dbReference type="PROSITE" id="PS50929"/>
    </source>
</evidence>
<dbReference type="SMART" id="SM00382">
    <property type="entry name" value="AAA"/>
    <property type="match status" value="2"/>
</dbReference>
<feature type="domain" description="ABC transmembrane type-1" evidence="14">
    <location>
        <begin position="276"/>
        <end position="550"/>
    </location>
</feature>
<dbReference type="FunFam" id="3.40.50.300:FF:000838">
    <property type="entry name" value="ABC multidrug transporter (Eurofung)"/>
    <property type="match status" value="1"/>
</dbReference>
<evidence type="ECO:0000256" key="12">
    <source>
        <dbReference type="SAM" id="Phobius"/>
    </source>
</evidence>
<dbReference type="EMBL" id="KZ613774">
    <property type="protein sequence ID" value="PMD64106.1"/>
    <property type="molecule type" value="Genomic_DNA"/>
</dbReference>
<evidence type="ECO:0000256" key="4">
    <source>
        <dbReference type="ARBA" id="ARBA00022475"/>
    </source>
</evidence>
<dbReference type="InterPro" id="IPR036640">
    <property type="entry name" value="ABC1_TM_sf"/>
</dbReference>
<feature type="transmembrane region" description="Helical" evidence="12">
    <location>
        <begin position="70"/>
        <end position="89"/>
    </location>
</feature>
<keyword evidence="8 12" id="KW-1133">Transmembrane helix</keyword>
<dbReference type="GO" id="GO:0016887">
    <property type="term" value="F:ATP hydrolysis activity"/>
    <property type="evidence" value="ECO:0007669"/>
    <property type="project" value="InterPro"/>
</dbReference>
<dbReference type="InterPro" id="IPR003593">
    <property type="entry name" value="AAA+_ATPase"/>
</dbReference>
<dbReference type="GeneID" id="36592668"/>
<evidence type="ECO:0000313" key="16">
    <source>
        <dbReference type="Proteomes" id="UP000235371"/>
    </source>
</evidence>
<sequence>MSSNRTSHEYSLDSFGPTIPNGFDFTLLFQDSLLSILPSAILLLVIPLRVRSLRSKPRKVHRSLIYENKLLFLVVFALMQTALLVLYAIKPTLRTRATLAAAVLTLVDALGLCLLSHAEHLYSIRPSAIINVYLLITLIFDIARARTMWLEDGGVKSVAAVFSSAIGVKVMVLSIEAIEKRGILLERYRYSSPEVTSGIYSRSFFWWLNTLMRTGFRRVLGNEDLYPIDDNMTSRVLLDRGQEAWNNTNKTRPRALFWSTLSATKGAFAYCIFPRICLIGFRYAQPFLLSRTVNFASNPKEPDSIGWGLTGAFGLVFVGLAIATGSYYHMSYRFITSIRGTLVGMIYAKTMDLSITALDESVAVTLMASDTETICQGLTNVHELWAVPVELGIALWLLEKQLGLAFLAPTAVAMFATGGIAIMSKYMGSAQKVWIEGIQTRVDVTASMLSSMKSVKMLGFANILTNIIQGLRVTELKLSSLYRRLLCVRVFLGNSVNALAPLFTFAVFVIGANSTGRTLNTASAYTALSLISLLDGPMNTLVSAIPMLNAAMACFARLESFLNSDARRDDRLPLLGPGELGDQSSPPTSSVNKDIEMETLRPVLTRTKINSVVIATQNASFSWDIDGQPAVFDLSFTLHRHQFCFVIGPVGSGKSTMLKGLLGETPASKGFVYQNYQETSFVGQTPWIRNGTIQENILGISSYEDAWYKQVVNACGLEGDVLILPKGHGTPVGSAGISLSGGQKQRLALARALYARNDLVMLDDIFSGLDAETEEHIFNKLLGKNGLFRQLGTTVILATHAVHRLSYSDHVIAMSGNGRIMEQGSFEQLRNAGGYVQSLAARIKSEDTANSTEKKPDISAQPVPFQTDNEEEIEELNRQTGDFAVYKYYFASIGWSTTTVFFVFVVLYGVASKMTEFLVTYWTKAITTHGNEVNGFYIGLYAMLSLLGLLGLVVGVIVLALKMVPRSGGVLHGKLLATVMGAPLSFFTKTDTGTTTNRFSQDMTIIDTELPYSLVDLSLSVITTTMGAILMCLSASYFASLMPPVILAVWVLQKYYLRTSRQMRLLDLEAKSPLYSHFLESLTGLVEIRAFGWSDNFLTRNLDLLDTSQKPYYLLFCIQRWLSFILDLMVMVLAVVLMVLVVKLRENITPGYVGLALLNVMSFNQSLAQIIKNWTQLETSIGAIARLMSFSAQTASENLPRENETVPDNWPAHGTIEFKNVSSSYTPGGNQVIRGLNMSIKAGQKIGICGRSGSGKSSLITTLFRMLEIAEDSAITIDGIDITRLPRETVRSRLNAIPQEPFFVKGTVRSNADPYQQHTDAVIIAAIQKVHLWDLVKSKGGLDTELDSEFFSHGQRQLFCLARAVLKKNKVVILDEATSSVDTKSDELMQKVIREEFTACTVIAVAHRLDTILDFDKIALLSAGELKEYDTPQALLARPSAFRELYNS</sequence>
<feature type="transmembrane region" description="Helical" evidence="12">
    <location>
        <begin position="486"/>
        <end position="510"/>
    </location>
</feature>
<feature type="transmembrane region" description="Helical" evidence="12">
    <location>
        <begin position="1028"/>
        <end position="1052"/>
    </location>
</feature>
<dbReference type="FunFam" id="3.40.50.300:FF:001854">
    <property type="entry name" value="ABC multidrug transporter (Eurofung)"/>
    <property type="match status" value="1"/>
</dbReference>
<keyword evidence="4" id="KW-1003">Cell membrane</keyword>
<keyword evidence="10" id="KW-0325">Glycoprotein</keyword>
<feature type="transmembrane region" description="Helical" evidence="12">
    <location>
        <begin position="32"/>
        <end position="50"/>
    </location>
</feature>
<organism evidence="15 16">
    <name type="scientific">Hyaloscypha bicolor E</name>
    <dbReference type="NCBI Taxonomy" id="1095630"/>
    <lineage>
        <taxon>Eukaryota</taxon>
        <taxon>Fungi</taxon>
        <taxon>Dikarya</taxon>
        <taxon>Ascomycota</taxon>
        <taxon>Pezizomycotina</taxon>
        <taxon>Leotiomycetes</taxon>
        <taxon>Helotiales</taxon>
        <taxon>Hyaloscyphaceae</taxon>
        <taxon>Hyaloscypha</taxon>
        <taxon>Hyaloscypha bicolor</taxon>
    </lineage>
</organism>
<dbReference type="CDD" id="cd03250">
    <property type="entry name" value="ABCC_MRP_domain1"/>
    <property type="match status" value="1"/>
</dbReference>
<dbReference type="STRING" id="1095630.A0A2J6TM64"/>
<evidence type="ECO:0000256" key="9">
    <source>
        <dbReference type="ARBA" id="ARBA00023136"/>
    </source>
</evidence>
<dbReference type="PANTHER" id="PTHR24223">
    <property type="entry name" value="ATP-BINDING CASSETTE SUB-FAMILY C"/>
    <property type="match status" value="1"/>
</dbReference>
<dbReference type="Pfam" id="PF00664">
    <property type="entry name" value="ABC_membrane"/>
    <property type="match status" value="2"/>
</dbReference>
<feature type="domain" description="ABC transporter" evidence="13">
    <location>
        <begin position="1216"/>
        <end position="1448"/>
    </location>
</feature>
<dbReference type="Pfam" id="PF00005">
    <property type="entry name" value="ABC_tran"/>
    <property type="match status" value="2"/>
</dbReference>
<dbReference type="GO" id="GO:0005886">
    <property type="term" value="C:plasma membrane"/>
    <property type="evidence" value="ECO:0007669"/>
    <property type="project" value="UniProtKB-SubCell"/>
</dbReference>
<evidence type="ECO:0000256" key="10">
    <source>
        <dbReference type="ARBA" id="ARBA00023180"/>
    </source>
</evidence>
<dbReference type="InterPro" id="IPR044726">
    <property type="entry name" value="ABCC_6TM_D2"/>
</dbReference>
<keyword evidence="6" id="KW-0547">Nucleotide-binding</keyword>
<proteinExistence type="inferred from homology"/>
<dbReference type="InterPro" id="IPR011527">
    <property type="entry name" value="ABC1_TM_dom"/>
</dbReference>
<keyword evidence="9 12" id="KW-0472">Membrane</keyword>
<dbReference type="InParanoid" id="A0A2J6TM64"/>
<dbReference type="RefSeq" id="XP_024741010.1">
    <property type="nucleotide sequence ID" value="XM_024884591.1"/>
</dbReference>
<dbReference type="PROSITE" id="PS50893">
    <property type="entry name" value="ABC_TRANSPORTER_2"/>
    <property type="match status" value="2"/>
</dbReference>
<dbReference type="SUPFAM" id="SSF90123">
    <property type="entry name" value="ABC transporter transmembrane region"/>
    <property type="match status" value="2"/>
</dbReference>
<dbReference type="PROSITE" id="PS00211">
    <property type="entry name" value="ABC_TRANSPORTER_1"/>
    <property type="match status" value="2"/>
</dbReference>
<feature type="transmembrane region" description="Helical" evidence="12">
    <location>
        <begin position="267"/>
        <end position="285"/>
    </location>
</feature>
<keyword evidence="3" id="KW-0813">Transport</keyword>
<evidence type="ECO:0000256" key="1">
    <source>
        <dbReference type="ARBA" id="ARBA00004651"/>
    </source>
</evidence>
<dbReference type="CDD" id="cd18579">
    <property type="entry name" value="ABC_6TM_ABCC_D1"/>
    <property type="match status" value="1"/>
</dbReference>
<feature type="transmembrane region" description="Helical" evidence="12">
    <location>
        <begin position="938"/>
        <end position="961"/>
    </location>
</feature>
<accession>A0A2J6TM64</accession>